<dbReference type="SUPFAM" id="SSF48452">
    <property type="entry name" value="TPR-like"/>
    <property type="match status" value="1"/>
</dbReference>
<evidence type="ECO:0000259" key="6">
    <source>
        <dbReference type="Pfam" id="PF07980"/>
    </source>
</evidence>
<dbReference type="InterPro" id="IPR011990">
    <property type="entry name" value="TPR-like_helical_dom_sf"/>
</dbReference>
<dbReference type="EMBL" id="JNHM01000112">
    <property type="protein sequence ID" value="KDS47008.1"/>
    <property type="molecule type" value="Genomic_DNA"/>
</dbReference>
<name>A0A069S7M6_PHOVU</name>
<feature type="domain" description="RagB/SusD" evidence="6">
    <location>
        <begin position="376"/>
        <end position="497"/>
    </location>
</feature>
<dbReference type="Pfam" id="PF14322">
    <property type="entry name" value="SusD-like_3"/>
    <property type="match status" value="1"/>
</dbReference>
<evidence type="ECO:0000313" key="8">
    <source>
        <dbReference type="EMBL" id="KDS42644.1"/>
    </source>
</evidence>
<feature type="domain" description="SusD-like N-terminal" evidence="7">
    <location>
        <begin position="93"/>
        <end position="221"/>
    </location>
</feature>
<evidence type="ECO:0000313" key="9">
    <source>
        <dbReference type="EMBL" id="KDS47008.1"/>
    </source>
</evidence>
<sequence length="528" mass="58808">MKLSNKYIAFAGVALLMASCDLDKFPEGDYISEEQKEDIINGRPNLITAEVNAMAAKLNTFGTISDDATTYHNDYGIPAVFMILESGGQDLVALVNGYNWFRTSQNYSDRVYDSSSDELIWKTFYNHLKAANNVLKLIAADTEDSSLKVYRGQALAARAYDYLNLVQIYQFTYAGHENSLAVPIVTETMTDEDMQNNPRATVQQVYDQIMSDLNTAADLLTGYDNGSNKDQIDEAVVYGLRARANLLMQKWADAAKDAERAIAGGTPQTLAQVSTPTFNSASASSWLWGVMITPDNDVVQTGIINWPSHLCSFTGNGYTSGVPDGYRKVNSALYDLIPETDIRKQWFLSPDNKSSLIDNEQIEGTSIVEYFGLTPYVNTKFGAYQSIFGNTTNASDWPLMRVEEMYLIKAEAEAMGGNLSGGKSTLENFVRTYRDPSFTSKANSAQDFQDEVWLQRRMELWGEGFSLFDILRLKKPVVRKNTNYDPSVQYNSAAEAQILIYRIPQCEMETNSGISDTDNNPAAPQPQL</sequence>
<evidence type="ECO:0000256" key="3">
    <source>
        <dbReference type="ARBA" id="ARBA00022729"/>
    </source>
</evidence>
<dbReference type="GO" id="GO:0009279">
    <property type="term" value="C:cell outer membrane"/>
    <property type="evidence" value="ECO:0007669"/>
    <property type="project" value="UniProtKB-SubCell"/>
</dbReference>
<accession>A0A069S7M6</accession>
<dbReference type="Gene3D" id="1.25.40.390">
    <property type="match status" value="1"/>
</dbReference>
<evidence type="ECO:0000259" key="7">
    <source>
        <dbReference type="Pfam" id="PF14322"/>
    </source>
</evidence>
<evidence type="ECO:0000256" key="1">
    <source>
        <dbReference type="ARBA" id="ARBA00004442"/>
    </source>
</evidence>
<dbReference type="PROSITE" id="PS51257">
    <property type="entry name" value="PROKAR_LIPOPROTEIN"/>
    <property type="match status" value="1"/>
</dbReference>
<evidence type="ECO:0000256" key="4">
    <source>
        <dbReference type="ARBA" id="ARBA00023136"/>
    </source>
</evidence>
<comment type="similarity">
    <text evidence="2">Belongs to the SusD family.</text>
</comment>
<dbReference type="EMBL" id="JNHM01000104">
    <property type="protein sequence ID" value="KDS47275.1"/>
    <property type="molecule type" value="Genomic_DNA"/>
</dbReference>
<protein>
    <submittedName>
        <fullName evidence="10">Starch-binding associating with outer membrane family protein</fullName>
    </submittedName>
</protein>
<evidence type="ECO:0000313" key="10">
    <source>
        <dbReference type="EMBL" id="KDS47275.1"/>
    </source>
</evidence>
<dbReference type="InterPro" id="IPR012944">
    <property type="entry name" value="SusD_RagB_dom"/>
</dbReference>
<dbReference type="InterPro" id="IPR033985">
    <property type="entry name" value="SusD-like_N"/>
</dbReference>
<dbReference type="Pfam" id="PF07980">
    <property type="entry name" value="SusD_RagB"/>
    <property type="match status" value="1"/>
</dbReference>
<dbReference type="RefSeq" id="WP_008669390.1">
    <property type="nucleotide sequence ID" value="NZ_JNHM01000104.1"/>
</dbReference>
<organism evidence="10 11">
    <name type="scientific">Phocaeicola vulgatus str. 3975 RP4</name>
    <dbReference type="NCBI Taxonomy" id="1339352"/>
    <lineage>
        <taxon>Bacteria</taxon>
        <taxon>Pseudomonadati</taxon>
        <taxon>Bacteroidota</taxon>
        <taxon>Bacteroidia</taxon>
        <taxon>Bacteroidales</taxon>
        <taxon>Bacteroidaceae</taxon>
        <taxon>Phocaeicola</taxon>
    </lineage>
</organism>
<evidence type="ECO:0000256" key="5">
    <source>
        <dbReference type="ARBA" id="ARBA00023237"/>
    </source>
</evidence>
<comment type="subcellular location">
    <subcellularLocation>
        <location evidence="1">Cell outer membrane</location>
    </subcellularLocation>
</comment>
<keyword evidence="3" id="KW-0732">Signal</keyword>
<comment type="caution">
    <text evidence="10">The sequence shown here is derived from an EMBL/GenBank/DDBJ whole genome shotgun (WGS) entry which is preliminary data.</text>
</comment>
<dbReference type="Proteomes" id="UP000027661">
    <property type="component" value="Unassembled WGS sequence"/>
</dbReference>
<dbReference type="PATRIC" id="fig|1339352.3.peg.3331"/>
<keyword evidence="5" id="KW-0998">Cell outer membrane</keyword>
<evidence type="ECO:0000256" key="2">
    <source>
        <dbReference type="ARBA" id="ARBA00006275"/>
    </source>
</evidence>
<evidence type="ECO:0000313" key="11">
    <source>
        <dbReference type="Proteomes" id="UP000027661"/>
    </source>
</evidence>
<gene>
    <name evidence="10" type="ORF">M099_3518</name>
    <name evidence="9" type="ORF">M099_3576</name>
    <name evidence="8" type="ORF">M099_4693</name>
</gene>
<reference evidence="10 11" key="1">
    <citation type="submission" date="2014-04" db="EMBL/GenBank/DDBJ databases">
        <authorList>
            <person name="Sears C."/>
            <person name="Carroll K."/>
            <person name="Sack B.R."/>
            <person name="Qadri F."/>
            <person name="Myers L.L."/>
            <person name="Chung G.-T."/>
            <person name="Escheverria P."/>
            <person name="Fraser C.M."/>
            <person name="Sadzewicz L."/>
            <person name="Shefchek K.A."/>
            <person name="Tallon L."/>
            <person name="Das S.P."/>
            <person name="Daugherty S."/>
            <person name="Mongodin E.F."/>
        </authorList>
    </citation>
    <scope>NUCLEOTIDE SEQUENCE [LARGE SCALE GENOMIC DNA]</scope>
    <source>
        <strain evidence="10 11">3975 RP4</strain>
    </source>
</reference>
<proteinExistence type="inferred from homology"/>
<keyword evidence="4" id="KW-0472">Membrane</keyword>
<dbReference type="EMBL" id="JNHM01000184">
    <property type="protein sequence ID" value="KDS42644.1"/>
    <property type="molecule type" value="Genomic_DNA"/>
</dbReference>
<dbReference type="AlphaFoldDB" id="A0A069S7M6"/>